<accession>A0A8S5NVP9</accession>
<dbReference type="PANTHER" id="PTHR34413">
    <property type="entry name" value="PROPHAGE TAIL FIBER ASSEMBLY PROTEIN HOMOLOG TFAE-RELATED-RELATED"/>
    <property type="match status" value="1"/>
</dbReference>
<keyword evidence="2" id="KW-1188">Viral release from host cell</keyword>
<keyword evidence="3" id="KW-1246">Viral tail fiber assembly</keyword>
<dbReference type="PANTHER" id="PTHR34413:SF2">
    <property type="entry name" value="PROPHAGE TAIL FIBER ASSEMBLY PROTEIN HOMOLOG TFAE-RELATED"/>
    <property type="match status" value="1"/>
</dbReference>
<name>A0A8S5NVP9_9CAUD</name>
<comment type="similarity">
    <text evidence="1">Belongs to the tfa family.</text>
</comment>
<evidence type="ECO:0000256" key="4">
    <source>
        <dbReference type="ARBA" id="ARBA00023186"/>
    </source>
</evidence>
<dbReference type="GO" id="GO:0098004">
    <property type="term" value="P:virus tail fiber assembly"/>
    <property type="evidence" value="ECO:0007669"/>
    <property type="project" value="UniProtKB-KW"/>
</dbReference>
<dbReference type="InterPro" id="IPR003458">
    <property type="entry name" value="Phage_T4_Gp38_tail_assem"/>
</dbReference>
<evidence type="ECO:0000256" key="3">
    <source>
        <dbReference type="ARBA" id="ARBA00023138"/>
    </source>
</evidence>
<evidence type="ECO:0000256" key="2">
    <source>
        <dbReference type="ARBA" id="ARBA00022465"/>
    </source>
</evidence>
<keyword evidence="4" id="KW-0143">Chaperone</keyword>
<dbReference type="EMBL" id="BK015263">
    <property type="protein sequence ID" value="DAD98503.1"/>
    <property type="molecule type" value="Genomic_DNA"/>
</dbReference>
<protein>
    <submittedName>
        <fullName evidence="5">Tail fiber assembly protein</fullName>
    </submittedName>
</protein>
<keyword evidence="2" id="KW-1245">Viral tail assembly</keyword>
<dbReference type="Pfam" id="PF02413">
    <property type="entry name" value="Caudo_TAP"/>
    <property type="match status" value="1"/>
</dbReference>
<sequence length="160" mass="17714">MAQVMQLSLSTAARRFATSQLGINMNKIYWDAETSSFYNSDVNKDIPTSAIEITHDNWSELLDGQARGSIKTGSDGKPYIAEFDTSQNVINEAAATREHLLSVASSKINWLQDAVELGIATEDESAELLEWRKYRVLLMRGDTSKAPYIELPTLPGELAS</sequence>
<organism evidence="5">
    <name type="scientific">Myoviridae sp. ctrMq22</name>
    <dbReference type="NCBI Taxonomy" id="2825181"/>
    <lineage>
        <taxon>Viruses</taxon>
        <taxon>Duplodnaviria</taxon>
        <taxon>Heunggongvirae</taxon>
        <taxon>Uroviricota</taxon>
        <taxon>Caudoviricetes</taxon>
    </lineage>
</organism>
<dbReference type="InterPro" id="IPR051220">
    <property type="entry name" value="TFA_Chaperone"/>
</dbReference>
<evidence type="ECO:0000256" key="1">
    <source>
        <dbReference type="ARBA" id="ARBA00008579"/>
    </source>
</evidence>
<reference evidence="5" key="1">
    <citation type="journal article" date="2021" name="Proc. Natl. Acad. Sci. U.S.A.">
        <title>A Catalog of Tens of Thousands of Viruses from Human Metagenomes Reveals Hidden Associations with Chronic Diseases.</title>
        <authorList>
            <person name="Tisza M.J."/>
            <person name="Buck C.B."/>
        </authorList>
    </citation>
    <scope>NUCLEOTIDE SEQUENCE</scope>
    <source>
        <strain evidence="5">CtrMq22</strain>
    </source>
</reference>
<evidence type="ECO:0000313" key="5">
    <source>
        <dbReference type="EMBL" id="DAD98503.1"/>
    </source>
</evidence>
<proteinExistence type="inferred from homology"/>